<evidence type="ECO:0000313" key="2">
    <source>
        <dbReference type="EMBL" id="KAG7661881.1"/>
    </source>
</evidence>
<name>A0A8J5QAV1_9ASCO</name>
<dbReference type="RefSeq" id="XP_049262114.1">
    <property type="nucleotide sequence ID" value="XM_049408578.1"/>
</dbReference>
<feature type="compositionally biased region" description="Acidic residues" evidence="1">
    <location>
        <begin position="391"/>
        <end position="420"/>
    </location>
</feature>
<feature type="compositionally biased region" description="Acidic residues" evidence="1">
    <location>
        <begin position="297"/>
        <end position="307"/>
    </location>
</feature>
<accession>A0A8J5QAV1</accession>
<reference evidence="2 3" key="1">
    <citation type="journal article" date="2021" name="DNA Res.">
        <title>Genome analysis of Candida subhashii reveals its hybrid nature and dual mitochondrial genome conformations.</title>
        <authorList>
            <person name="Mixao V."/>
            <person name="Hegedusova E."/>
            <person name="Saus E."/>
            <person name="Pryszcz L.P."/>
            <person name="Cillingova A."/>
            <person name="Nosek J."/>
            <person name="Gabaldon T."/>
        </authorList>
    </citation>
    <scope>NUCLEOTIDE SEQUENCE [LARGE SCALE GENOMIC DNA]</scope>
    <source>
        <strain evidence="2 3">CBS 10753</strain>
    </source>
</reference>
<feature type="compositionally biased region" description="Acidic residues" evidence="1">
    <location>
        <begin position="359"/>
        <end position="378"/>
    </location>
</feature>
<organism evidence="2 3">
    <name type="scientific">[Candida] subhashii</name>
    <dbReference type="NCBI Taxonomy" id="561895"/>
    <lineage>
        <taxon>Eukaryota</taxon>
        <taxon>Fungi</taxon>
        <taxon>Dikarya</taxon>
        <taxon>Ascomycota</taxon>
        <taxon>Saccharomycotina</taxon>
        <taxon>Pichiomycetes</taxon>
        <taxon>Debaryomycetaceae</taxon>
        <taxon>Spathaspora</taxon>
    </lineage>
</organism>
<evidence type="ECO:0000313" key="3">
    <source>
        <dbReference type="Proteomes" id="UP000694255"/>
    </source>
</evidence>
<gene>
    <name evidence="2" type="ORF">J8A68_004601</name>
</gene>
<sequence>MGEHVDGIKVWQDMIQHKPKLNVQLQEISKGILDLLIETNQQDTKQHEYLVKHKEDAEKGYKHDIKHKQLFGNLFNTTLTIIDDSDGVARCGNCHWEAHGTICQHCGTRFRIPRHSEVFEDEDEEDFEDASNADLEINAYDSDDSFIDSRSIGDINTEELLRSSGITNDILSSDDENDLHEVRTSSYIHDDWNGFESAESDVEREVIELSGEDDDEFYDSDDVRDALDQFYGDRREGNPHFQSDDSDDSEILVGRSRAMVIDDDDDSDNDANHQRFEGGRNQEDQEERTQATHYEILDSDESQDDDQNDLHSQNAQYESLDDDQNGAGCEPDNHYDGVDSDNDMQEHTYEGDEYHDPQDSFEEAAQDDDYDQGDDYDRDDYGQDDGYGQGDDYDQGDDYGQDDDYGQGDDDYGQDDDGYY</sequence>
<feature type="compositionally biased region" description="Basic and acidic residues" evidence="1">
    <location>
        <begin position="270"/>
        <end position="290"/>
    </location>
</feature>
<dbReference type="AlphaFoldDB" id="A0A8J5QAV1"/>
<dbReference type="GeneID" id="73471401"/>
<feature type="compositionally biased region" description="Basic and acidic residues" evidence="1">
    <location>
        <begin position="344"/>
        <end position="358"/>
    </location>
</feature>
<evidence type="ECO:0000256" key="1">
    <source>
        <dbReference type="SAM" id="MobiDB-lite"/>
    </source>
</evidence>
<dbReference type="EMBL" id="JAGSYN010000191">
    <property type="protein sequence ID" value="KAG7661881.1"/>
    <property type="molecule type" value="Genomic_DNA"/>
</dbReference>
<dbReference type="OrthoDB" id="6105938at2759"/>
<comment type="caution">
    <text evidence="2">The sequence shown here is derived from an EMBL/GenBank/DDBJ whole genome shotgun (WGS) entry which is preliminary data.</text>
</comment>
<feature type="region of interest" description="Disordered" evidence="1">
    <location>
        <begin position="232"/>
        <end position="420"/>
    </location>
</feature>
<proteinExistence type="predicted"/>
<keyword evidence="3" id="KW-1185">Reference proteome</keyword>
<protein>
    <submittedName>
        <fullName evidence="2">Uncharacterized protein</fullName>
    </submittedName>
</protein>
<dbReference type="Proteomes" id="UP000694255">
    <property type="component" value="Unassembled WGS sequence"/>
</dbReference>